<dbReference type="Pfam" id="PF01590">
    <property type="entry name" value="GAF"/>
    <property type="match status" value="1"/>
</dbReference>
<dbReference type="CDD" id="cd16922">
    <property type="entry name" value="HATPase_EvgS-ArcB-TorS-like"/>
    <property type="match status" value="1"/>
</dbReference>
<dbReference type="Gene3D" id="1.10.287.130">
    <property type="match status" value="1"/>
</dbReference>
<dbReference type="InterPro" id="IPR011006">
    <property type="entry name" value="CheY-like_superfamily"/>
</dbReference>
<dbReference type="Pfam" id="PF02518">
    <property type="entry name" value="HATPase_c"/>
    <property type="match status" value="1"/>
</dbReference>
<dbReference type="PROSITE" id="PS50109">
    <property type="entry name" value="HIS_KIN"/>
    <property type="match status" value="1"/>
</dbReference>
<keyword evidence="7" id="KW-0547">Nucleotide-binding</keyword>
<evidence type="ECO:0000256" key="1">
    <source>
        <dbReference type="ARBA" id="ARBA00000085"/>
    </source>
</evidence>
<protein>
    <recommendedName>
        <fullName evidence="3">histidine kinase</fullName>
        <ecNumber evidence="3">2.7.13.3</ecNumber>
    </recommendedName>
</protein>
<comment type="subcellular location">
    <subcellularLocation>
        <location evidence="2">Membrane</location>
    </subcellularLocation>
</comment>
<evidence type="ECO:0000256" key="7">
    <source>
        <dbReference type="ARBA" id="ARBA00022741"/>
    </source>
</evidence>
<evidence type="ECO:0000256" key="3">
    <source>
        <dbReference type="ARBA" id="ARBA00012438"/>
    </source>
</evidence>
<dbReference type="SMART" id="SM00065">
    <property type="entry name" value="GAF"/>
    <property type="match status" value="1"/>
</dbReference>
<dbReference type="GO" id="GO:0016020">
    <property type="term" value="C:membrane"/>
    <property type="evidence" value="ECO:0007669"/>
    <property type="project" value="UniProtKB-SubCell"/>
</dbReference>
<keyword evidence="13" id="KW-0175">Coiled coil</keyword>
<dbReference type="EC" id="2.7.13.3" evidence="3"/>
<feature type="domain" description="Protein kinase" evidence="14">
    <location>
        <begin position="9"/>
        <end position="272"/>
    </location>
</feature>
<comment type="catalytic activity">
    <reaction evidence="1">
        <text>ATP + protein L-histidine = ADP + protein N-phospho-L-histidine.</text>
        <dbReference type="EC" id="2.7.13.3"/>
    </reaction>
</comment>
<feature type="coiled-coil region" evidence="13">
    <location>
        <begin position="1511"/>
        <end position="1555"/>
    </location>
</feature>
<dbReference type="GO" id="GO:0000155">
    <property type="term" value="F:phosphorelay sensor kinase activity"/>
    <property type="evidence" value="ECO:0007669"/>
    <property type="project" value="InterPro"/>
</dbReference>
<dbReference type="SUPFAM" id="SSF52540">
    <property type="entry name" value="P-loop containing nucleoside triphosphate hydrolases"/>
    <property type="match status" value="1"/>
</dbReference>
<dbReference type="SUPFAM" id="SSF56112">
    <property type="entry name" value="Protein kinase-like (PK-like)"/>
    <property type="match status" value="1"/>
</dbReference>
<dbReference type="SMART" id="SM00388">
    <property type="entry name" value="HisKA"/>
    <property type="match status" value="1"/>
</dbReference>
<keyword evidence="5" id="KW-0808">Transferase</keyword>
<feature type="modified residue" description="4-aspartylphosphate" evidence="12">
    <location>
        <position position="1854"/>
    </location>
</feature>
<sequence length="2014" mass="226886">MNAAFQPFIAPPLLLYDGENSRIYRAELVETHAPVILKVLRSDTPTQRQRIQFYNEYDFTKDLTITGVRSACGQTIIERHDTLILHYVDGCTLKEWLTHTPRALSDLLRVAIRIAQILGEIHQHHLIHKDINSQNILIQPEQQNVTIIDFGIASKVSLKMPHLGHPDLLEGTLAYISPEQTGRMNRVVDERTDLYSLGVTLYEMFTAHLPFESDDPMELVHAHLAKTPTSPNQINPEIPDALGRILLKLLAKNAEDRYQSAFGLKWDLEQCLARLETSSVSAIDAEFQLAQRDISGKLHLPERLYGREQEIEILRQAFERIASASSNAAGHSGKAELLLVSGVAGVGKSALAHEMHSPVAAQQGYFIQGKFDQFQQDIPYSAFIQAFEQFVEALLTFPEAELRRWRDALLAAAGGIGKVLTELIPTLEFIIGKQPELPVSDSISVQNRFDYALRCFIGAIARADHPLVIFLDDWQWADWPSIKLLETLLMDKTLEHLLIIAAFRENEVVPTHPFLLAVEQIRQTGRGAQTLQIKNLTFADVCALLADALQNRAIANVQGLARLVYGKTQGNAFFTRQFLIALYEDGLLTLDSEQMAWRWDIEQIRERAISDNVVALLTQKVQKFSAATQRALSFAACIGNQFPLSTLAIIAEREAAAVNQLLEPAILEGLLLPNHLHFHRADPTTLLYRFAHDRIQQAAYTLVPDAEKQAAHLRIGRLLLSNIQKHQFSADSAEMARSPELDERLFEIVNHWNLGRHLIETAAENIVLARLNLWAGQKAKASAAHESALHYLSIGIENLPEDAWERWYPLTFALYREQYECAYVSGNFEQAEQLFSMILTHAHSTIDAAAIYNIRLINYVGVAKEHESFDIGQKALRLFGMSLPEGDLNAEIVRELEAIQMRLRNKAIADLVHLPLVTHPECREAIRIFMNLLTPAFISNPLLFKFLIAKVVHISLEEGLTPEMPQVFAGYASLLEEMFDDYHTAAEFGRLAIRLSERFDNPSQKCRTYHTVAIFIKPWIKPLHSSTALARQGFQYGMESGEFAYAVYCLTVVALMRLTQGTELNSVLQVFIEMDNISQKARYYGIVENILATRQLVICLQGHTANPGTFNDEHFCEETFLEQMKMSPVARCEFYTYKLQAFYLYERYEDAWRMALHAEPLLPSMAGIVAEAEYNLYASLTLCALYLAADSLEQQQYRERLRVNQQRMQRWAENCAENFRHKYLLIEAEIARIEGRDWEAVANYRQAIAEARQQKFLQNEAIGNELFAKFWLAHGDERLASACLADAYDGYRRWGADGKVADLKARYPHLLIRMSFAQRPSGQETSQTDTSSNSTTGAMLDVATVLKASQTLSSEIVLPELLKKMMRLVMENAGAQKAALLLEQNGVWLVEAESRMDNEEIATLQARPLDERDGHAAPAFAQAIITYVMRTQTPVVLHDAANEGVFIHDPYIIAQRPKSILCLPLIKQGRLAGMLYLENNLATGVFTPVRLELLNALSAQMMISIENALLYATLENKVKERTRDLETEKEKLQISEQHAQELKEAAETANRAKSTFLAHISHELRTPLNGILGYTQLLRNDIGLAGKQRDAVAAIHRNGEHLLLLINDLLDLSKIESQKMELFLQTFPLPLFLQNLVETNADRAAQKGLRVYAELSPDLPPFVHADERRLRQILLNLFSNAIKFTHHGSIVLRVYPIEESNQSSSPRIHFEIQDTGIGIATEHLSQVFMAFFQVNHQSAYEGSGLGLTISQQLARLMGSELRVNSTVGKGSVFWFEVRLAAAANAYANIAPPQRHILGVRGEQRKILIVDDHAGNRQFLQALLLPLGFDVREASNGQEAIEIVRTWQPDAILMDLVMPVMDGFEATRHIRTLKTHPVVIGISASVLTPARQNSFAAGCDDFLPKPVSFIELLDCLQRHLALEWVYANTDADDLETKDVRPPKTIVSPTTTPSQDVLLNILRCAEGGDVTDLHDLLDDLKNASPELLAFVTKIESLANHFQFERIREFVRSLLPV</sequence>
<dbReference type="InterPro" id="IPR003661">
    <property type="entry name" value="HisK_dim/P_dom"/>
</dbReference>
<dbReference type="InterPro" id="IPR041664">
    <property type="entry name" value="AAA_16"/>
</dbReference>
<evidence type="ECO:0000256" key="6">
    <source>
        <dbReference type="ARBA" id="ARBA00022692"/>
    </source>
</evidence>
<dbReference type="PANTHER" id="PTHR43642">
    <property type="entry name" value="HYBRID SIGNAL TRANSDUCTION HISTIDINE KINASE G"/>
    <property type="match status" value="1"/>
</dbReference>
<keyword evidence="10" id="KW-1133">Transmembrane helix</keyword>
<keyword evidence="9 17" id="KW-0067">ATP-binding</keyword>
<dbReference type="FunFam" id="1.10.287.130:FF:000004">
    <property type="entry name" value="Ethylene receptor 1"/>
    <property type="match status" value="1"/>
</dbReference>
<evidence type="ECO:0000256" key="9">
    <source>
        <dbReference type="ARBA" id="ARBA00022840"/>
    </source>
</evidence>
<dbReference type="Gene3D" id="3.40.50.2300">
    <property type="match status" value="1"/>
</dbReference>
<evidence type="ECO:0000256" key="8">
    <source>
        <dbReference type="ARBA" id="ARBA00022777"/>
    </source>
</evidence>
<dbReference type="CDD" id="cd00082">
    <property type="entry name" value="HisKA"/>
    <property type="match status" value="1"/>
</dbReference>
<dbReference type="InterPro" id="IPR001789">
    <property type="entry name" value="Sig_transdc_resp-reg_receiver"/>
</dbReference>
<organism evidence="17">
    <name type="scientific">Candidatus Moduliflexus flocculans</name>
    <dbReference type="NCBI Taxonomy" id="1499966"/>
    <lineage>
        <taxon>Bacteria</taxon>
        <taxon>Candidatus Moduliflexota</taxon>
        <taxon>Candidatus Moduliflexia</taxon>
        <taxon>Candidatus Moduliflexales</taxon>
        <taxon>Candidatus Moduliflexaceae</taxon>
    </lineage>
</organism>
<dbReference type="InterPro" id="IPR003018">
    <property type="entry name" value="GAF"/>
</dbReference>
<dbReference type="Gene3D" id="3.40.50.300">
    <property type="entry name" value="P-loop containing nucleotide triphosphate hydrolases"/>
    <property type="match status" value="1"/>
</dbReference>
<evidence type="ECO:0000256" key="12">
    <source>
        <dbReference type="PROSITE-ProRule" id="PRU00169"/>
    </source>
</evidence>
<dbReference type="SUPFAM" id="SSF47384">
    <property type="entry name" value="Homodimeric domain of signal transducing histidine kinase"/>
    <property type="match status" value="1"/>
</dbReference>
<dbReference type="Pfam" id="PF00512">
    <property type="entry name" value="HisKA"/>
    <property type="match status" value="1"/>
</dbReference>
<feature type="domain" description="Response regulatory" evidence="16">
    <location>
        <begin position="1805"/>
        <end position="1919"/>
    </location>
</feature>
<keyword evidence="8" id="KW-0418">Kinase</keyword>
<dbReference type="PROSITE" id="PS50110">
    <property type="entry name" value="RESPONSE_REGULATORY"/>
    <property type="match status" value="1"/>
</dbReference>
<dbReference type="Gene3D" id="3.30.565.10">
    <property type="entry name" value="Histidine kinase-like ATPase, C-terminal domain"/>
    <property type="match status" value="1"/>
</dbReference>
<evidence type="ECO:0000313" key="18">
    <source>
        <dbReference type="Proteomes" id="UP000030700"/>
    </source>
</evidence>
<evidence type="ECO:0000256" key="13">
    <source>
        <dbReference type="SAM" id="Coils"/>
    </source>
</evidence>
<dbReference type="PRINTS" id="PR00344">
    <property type="entry name" value="BCTRLSENSOR"/>
</dbReference>
<dbReference type="InterPro" id="IPR053159">
    <property type="entry name" value="Hybrid_Histidine_Kinase"/>
</dbReference>
<dbReference type="Pfam" id="PF13191">
    <property type="entry name" value="AAA_16"/>
    <property type="match status" value="1"/>
</dbReference>
<dbReference type="STRING" id="1499966.U14_01066"/>
<dbReference type="SMART" id="SM00387">
    <property type="entry name" value="HATPase_c"/>
    <property type="match status" value="1"/>
</dbReference>
<dbReference type="Gene3D" id="1.10.510.10">
    <property type="entry name" value="Transferase(Phosphotransferase) domain 1"/>
    <property type="match status" value="1"/>
</dbReference>
<dbReference type="Pfam" id="PF00069">
    <property type="entry name" value="Pkinase"/>
    <property type="match status" value="1"/>
</dbReference>
<evidence type="ECO:0000256" key="2">
    <source>
        <dbReference type="ARBA" id="ARBA00004370"/>
    </source>
</evidence>
<dbReference type="SMART" id="SM00448">
    <property type="entry name" value="REC"/>
    <property type="match status" value="1"/>
</dbReference>
<dbReference type="SUPFAM" id="SSF55874">
    <property type="entry name" value="ATPase domain of HSP90 chaperone/DNA topoisomerase II/histidine kinase"/>
    <property type="match status" value="1"/>
</dbReference>
<feature type="domain" description="Histidine kinase" evidence="15">
    <location>
        <begin position="1559"/>
        <end position="1781"/>
    </location>
</feature>
<dbReference type="InterPro" id="IPR005467">
    <property type="entry name" value="His_kinase_dom"/>
</dbReference>
<dbReference type="Proteomes" id="UP000030700">
    <property type="component" value="Unassembled WGS sequence"/>
</dbReference>
<dbReference type="InterPro" id="IPR036890">
    <property type="entry name" value="HATPase_C_sf"/>
</dbReference>
<dbReference type="PROSITE" id="PS50011">
    <property type="entry name" value="PROTEIN_KINASE_DOM"/>
    <property type="match status" value="1"/>
</dbReference>
<keyword evidence="6" id="KW-0812">Transmembrane</keyword>
<dbReference type="EMBL" id="DF820455">
    <property type="protein sequence ID" value="GAK49842.1"/>
    <property type="molecule type" value="Genomic_DNA"/>
</dbReference>
<evidence type="ECO:0000259" key="16">
    <source>
        <dbReference type="PROSITE" id="PS50110"/>
    </source>
</evidence>
<dbReference type="FunFam" id="3.30.565.10:FF:000010">
    <property type="entry name" value="Sensor histidine kinase RcsC"/>
    <property type="match status" value="1"/>
</dbReference>
<dbReference type="HOGENOM" id="CLU_000445_34_2_0"/>
<reference evidence="17" key="1">
    <citation type="journal article" date="2015" name="PeerJ">
        <title>First genomic representation of candidate bacterial phylum KSB3 points to enhanced environmental sensing as a trigger of wastewater bulking.</title>
        <authorList>
            <person name="Sekiguchi Y."/>
            <person name="Ohashi A."/>
            <person name="Parks D.H."/>
            <person name="Yamauchi T."/>
            <person name="Tyson G.W."/>
            <person name="Hugenholtz P."/>
        </authorList>
    </citation>
    <scope>NUCLEOTIDE SEQUENCE [LARGE SCALE GENOMIC DNA]</scope>
</reference>
<gene>
    <name evidence="17" type="ORF">U14_01066</name>
</gene>
<keyword evidence="4 12" id="KW-0597">Phosphoprotein</keyword>
<dbReference type="CDD" id="cd14014">
    <property type="entry name" value="STKc_PknB_like"/>
    <property type="match status" value="1"/>
</dbReference>
<evidence type="ECO:0000256" key="11">
    <source>
        <dbReference type="ARBA" id="ARBA00023136"/>
    </source>
</evidence>
<dbReference type="InterPro" id="IPR029016">
    <property type="entry name" value="GAF-like_dom_sf"/>
</dbReference>
<evidence type="ECO:0000259" key="15">
    <source>
        <dbReference type="PROSITE" id="PS50109"/>
    </source>
</evidence>
<evidence type="ECO:0000256" key="10">
    <source>
        <dbReference type="ARBA" id="ARBA00022989"/>
    </source>
</evidence>
<dbReference type="InterPro" id="IPR036097">
    <property type="entry name" value="HisK_dim/P_sf"/>
</dbReference>
<dbReference type="InterPro" id="IPR000719">
    <property type="entry name" value="Prot_kinase_dom"/>
</dbReference>
<dbReference type="SUPFAM" id="SSF52172">
    <property type="entry name" value="CheY-like"/>
    <property type="match status" value="1"/>
</dbReference>
<dbReference type="CDD" id="cd17546">
    <property type="entry name" value="REC_hyHK_CKI1_RcsC-like"/>
    <property type="match status" value="1"/>
</dbReference>
<keyword evidence="18" id="KW-1185">Reference proteome</keyword>
<dbReference type="InterPro" id="IPR011009">
    <property type="entry name" value="Kinase-like_dom_sf"/>
</dbReference>
<evidence type="ECO:0000313" key="17">
    <source>
        <dbReference type="EMBL" id="GAK49842.1"/>
    </source>
</evidence>
<evidence type="ECO:0000259" key="14">
    <source>
        <dbReference type="PROSITE" id="PS50011"/>
    </source>
</evidence>
<accession>A0A0S6VRL4</accession>
<evidence type="ECO:0000256" key="5">
    <source>
        <dbReference type="ARBA" id="ARBA00022679"/>
    </source>
</evidence>
<keyword evidence="11" id="KW-0472">Membrane</keyword>
<dbReference type="InterPro" id="IPR003594">
    <property type="entry name" value="HATPase_dom"/>
</dbReference>
<dbReference type="InterPro" id="IPR027417">
    <property type="entry name" value="P-loop_NTPase"/>
</dbReference>
<name>A0A0S6VRL4_9BACT</name>
<dbReference type="InterPro" id="IPR004358">
    <property type="entry name" value="Sig_transdc_His_kin-like_C"/>
</dbReference>
<evidence type="ECO:0000256" key="4">
    <source>
        <dbReference type="ARBA" id="ARBA00022553"/>
    </source>
</evidence>
<dbReference type="Pfam" id="PF00072">
    <property type="entry name" value="Response_reg"/>
    <property type="match status" value="1"/>
</dbReference>
<dbReference type="SUPFAM" id="SSF55781">
    <property type="entry name" value="GAF domain-like"/>
    <property type="match status" value="1"/>
</dbReference>
<dbReference type="GO" id="GO:0005524">
    <property type="term" value="F:ATP binding"/>
    <property type="evidence" value="ECO:0007669"/>
    <property type="project" value="UniProtKB-KW"/>
</dbReference>
<dbReference type="Gene3D" id="3.30.450.40">
    <property type="match status" value="1"/>
</dbReference>
<dbReference type="PANTHER" id="PTHR43642:SF1">
    <property type="entry name" value="HYBRID SIGNAL TRANSDUCTION HISTIDINE KINASE G"/>
    <property type="match status" value="1"/>
</dbReference>
<proteinExistence type="predicted"/>